<proteinExistence type="predicted"/>
<feature type="signal peptide" evidence="1">
    <location>
        <begin position="1"/>
        <end position="19"/>
    </location>
</feature>
<dbReference type="AlphaFoldDB" id="K3YHW5"/>
<evidence type="ECO:0000313" key="3">
    <source>
        <dbReference type="EnsemblPlants" id="KQL02719"/>
    </source>
</evidence>
<evidence type="ECO:0000256" key="1">
    <source>
        <dbReference type="SAM" id="SignalP"/>
    </source>
</evidence>
<reference evidence="2" key="2">
    <citation type="submission" date="2015-07" db="EMBL/GenBank/DDBJ databases">
        <authorList>
            <person name="Noorani M."/>
        </authorList>
    </citation>
    <scope>NUCLEOTIDE SEQUENCE</scope>
    <source>
        <strain evidence="2">Yugu1</strain>
    </source>
</reference>
<protein>
    <recommendedName>
        <fullName evidence="5">Stress up-regulated Nod 19</fullName>
    </recommendedName>
</protein>
<name>K3YHW5_SETIT</name>
<reference evidence="2 4" key="1">
    <citation type="journal article" date="2012" name="Nat. Biotechnol.">
        <title>Reference genome sequence of the model plant Setaria.</title>
        <authorList>
            <person name="Bennetzen J.L."/>
            <person name="Schmutz J."/>
            <person name="Wang H."/>
            <person name="Percifield R."/>
            <person name="Hawkins J."/>
            <person name="Pontaroli A.C."/>
            <person name="Estep M."/>
            <person name="Feng L."/>
            <person name="Vaughn J.N."/>
            <person name="Grimwood J."/>
            <person name="Jenkins J."/>
            <person name="Barry K."/>
            <person name="Lindquist E."/>
            <person name="Hellsten U."/>
            <person name="Deshpande S."/>
            <person name="Wang X."/>
            <person name="Wu X."/>
            <person name="Mitros T."/>
            <person name="Triplett J."/>
            <person name="Yang X."/>
            <person name="Ye C.Y."/>
            <person name="Mauro-Herrera M."/>
            <person name="Wang L."/>
            <person name="Li P."/>
            <person name="Sharma M."/>
            <person name="Sharma R."/>
            <person name="Ronald P.C."/>
            <person name="Panaud O."/>
            <person name="Kellogg E.A."/>
            <person name="Brutnell T.P."/>
            <person name="Doust A.N."/>
            <person name="Tuskan G.A."/>
            <person name="Rokhsar D."/>
            <person name="Devos K.M."/>
        </authorList>
    </citation>
    <scope>NUCLEOTIDE SEQUENCE [LARGE SCALE GENOMIC DNA]</scope>
    <source>
        <strain evidence="4">cv. Yugu1</strain>
        <strain evidence="2">Yugu1</strain>
    </source>
</reference>
<feature type="chain" id="PRO_5010126793" description="Stress up-regulated Nod 19" evidence="1">
    <location>
        <begin position="20"/>
        <end position="411"/>
    </location>
</feature>
<dbReference type="RefSeq" id="XP_022683186.1">
    <property type="nucleotide sequence ID" value="XM_022827451.1"/>
</dbReference>
<dbReference type="OMA" id="WIVERFY"/>
<dbReference type="STRING" id="4555.K3YHW5"/>
<dbReference type="PANTHER" id="PTHR33390:SF1">
    <property type="entry name" value="STRESS UP-REGULATED NOD 19 PROTEIN"/>
    <property type="match status" value="1"/>
</dbReference>
<gene>
    <name evidence="3" type="primary">LOC101779118</name>
    <name evidence="2" type="ORF">SETIT_6G228200v2</name>
</gene>
<dbReference type="EnsemblPlants" id="KQL02718">
    <property type="protein sequence ID" value="KQL02718"/>
    <property type="gene ID" value="SETIT_013839mg"/>
</dbReference>
<dbReference type="PANTHER" id="PTHR33390">
    <property type="entry name" value="STRESS UP-REGULATED NOD 19 PROTEIN"/>
    <property type="match status" value="1"/>
</dbReference>
<dbReference type="Proteomes" id="UP000004995">
    <property type="component" value="Unassembled WGS sequence"/>
</dbReference>
<dbReference type="Gramene" id="KQL02719">
    <property type="protein sequence ID" value="KQL02719"/>
    <property type="gene ID" value="SETIT_013839mg"/>
</dbReference>
<dbReference type="EMBL" id="CM003533">
    <property type="protein sequence ID" value="RCV32064.1"/>
    <property type="molecule type" value="Genomic_DNA"/>
</dbReference>
<dbReference type="Gramene" id="KQL02718">
    <property type="protein sequence ID" value="KQL02718"/>
    <property type="gene ID" value="SETIT_013839mg"/>
</dbReference>
<dbReference type="EMBL" id="CM003533">
    <property type="protein sequence ID" value="RCV32063.1"/>
    <property type="molecule type" value="Genomic_DNA"/>
</dbReference>
<evidence type="ECO:0008006" key="5">
    <source>
        <dbReference type="Google" id="ProtNLM"/>
    </source>
</evidence>
<dbReference type="GeneID" id="101779118"/>
<dbReference type="Pfam" id="PF07712">
    <property type="entry name" value="SURNod19"/>
    <property type="match status" value="1"/>
</dbReference>
<reference evidence="3" key="3">
    <citation type="submission" date="2018-08" db="UniProtKB">
        <authorList>
            <consortium name="EnsemblPlants"/>
        </authorList>
    </citation>
    <scope>IDENTIFICATION</scope>
    <source>
        <strain evidence="3">Yugu1</strain>
    </source>
</reference>
<dbReference type="eggNOG" id="ENOG502QRR9">
    <property type="taxonomic scope" value="Eukaryota"/>
</dbReference>
<evidence type="ECO:0000313" key="4">
    <source>
        <dbReference type="Proteomes" id="UP000004995"/>
    </source>
</evidence>
<accession>K3YHW5</accession>
<dbReference type="HOGENOM" id="CLU_037268_0_0_1"/>
<dbReference type="OrthoDB" id="1923469at2759"/>
<dbReference type="InterPro" id="IPR011692">
    <property type="entry name" value="Stress_up-reg_Nod19"/>
</dbReference>
<dbReference type="EMBL" id="AGNK02004000">
    <property type="status" value="NOT_ANNOTATED_CDS"/>
    <property type="molecule type" value="Genomic_DNA"/>
</dbReference>
<keyword evidence="4" id="KW-1185">Reference proteome</keyword>
<evidence type="ECO:0000313" key="2">
    <source>
        <dbReference type="EMBL" id="RCV32063.1"/>
    </source>
</evidence>
<keyword evidence="1" id="KW-0732">Signal</keyword>
<organism evidence="3 4">
    <name type="scientific">Setaria italica</name>
    <name type="common">Foxtail millet</name>
    <name type="synonym">Panicum italicum</name>
    <dbReference type="NCBI Taxonomy" id="4555"/>
    <lineage>
        <taxon>Eukaryota</taxon>
        <taxon>Viridiplantae</taxon>
        <taxon>Streptophyta</taxon>
        <taxon>Embryophyta</taxon>
        <taxon>Tracheophyta</taxon>
        <taxon>Spermatophyta</taxon>
        <taxon>Magnoliopsida</taxon>
        <taxon>Liliopsida</taxon>
        <taxon>Poales</taxon>
        <taxon>Poaceae</taxon>
        <taxon>PACMAD clade</taxon>
        <taxon>Panicoideae</taxon>
        <taxon>Panicodae</taxon>
        <taxon>Paniceae</taxon>
        <taxon>Cenchrinae</taxon>
        <taxon>Setaria</taxon>
    </lineage>
</organism>
<sequence>MKMAVAVLLVLLIVALSSAIIAELPSAEAALDVRGHRRLKSMTVLSPPFFLRPGAVANKYYHDIAFPRGHVALKSFNGEVVDDRGAPVPLHEAYLHHWVVHPYYAATNATAAGRPATLPARNSGVCEGDTHGQYYGLGSETRRTATWVPDPYGVEAGDPAAPPEGYEERWMLNVHAIDTRGAADRMGCTECRCDLYNVTVDEHGRRIADDYAGGLLCCYDQTRCRVEEGFVDGEARKLFFRYTVMWLDWSDAVVPVKIYIFDATHRPLPVGCKVEYEVEECSPERRAKNDCVHVQVAKQVVPRGGDLVFGVAHQHAAGIGSSLHGQDGRLLCESIPTYGDGEEAGNEAGYIVGMSTCYHPAPGAVTVRDGETLTVVSNYSSERRHTGVMGLFYILVAEHQRPAPDTKPSLL</sequence>
<dbReference type="EnsemblPlants" id="KQL02719">
    <property type="protein sequence ID" value="KQL02719"/>
    <property type="gene ID" value="SETIT_013839mg"/>
</dbReference>